<evidence type="ECO:0008006" key="3">
    <source>
        <dbReference type="Google" id="ProtNLM"/>
    </source>
</evidence>
<proteinExistence type="predicted"/>
<dbReference type="AlphaFoldDB" id="A0A4Q7NSK9"/>
<evidence type="ECO:0000313" key="2">
    <source>
        <dbReference type="Proteomes" id="UP000293638"/>
    </source>
</evidence>
<accession>A0A4Q7NSK9</accession>
<reference evidence="1 2" key="1">
    <citation type="submission" date="2019-02" db="EMBL/GenBank/DDBJ databases">
        <title>Genomic Encyclopedia of Type Strains, Phase IV (KMG-IV): sequencing the most valuable type-strain genomes for metagenomic binning, comparative biology and taxonomic classification.</title>
        <authorList>
            <person name="Goeker M."/>
        </authorList>
    </citation>
    <scope>NUCLEOTIDE SEQUENCE [LARGE SCALE GENOMIC DNA]</scope>
    <source>
        <strain evidence="1 2">DSM 45622</strain>
    </source>
</reference>
<dbReference type="RefSeq" id="WP_130492595.1">
    <property type="nucleotide sequence ID" value="NZ_SGXD01000002.1"/>
</dbReference>
<evidence type="ECO:0000313" key="1">
    <source>
        <dbReference type="EMBL" id="RZS90087.1"/>
    </source>
</evidence>
<organism evidence="1 2">
    <name type="scientific">Motilibacter rhizosphaerae</name>
    <dbReference type="NCBI Taxonomy" id="598652"/>
    <lineage>
        <taxon>Bacteria</taxon>
        <taxon>Bacillati</taxon>
        <taxon>Actinomycetota</taxon>
        <taxon>Actinomycetes</taxon>
        <taxon>Motilibacterales</taxon>
        <taxon>Motilibacteraceae</taxon>
        <taxon>Motilibacter</taxon>
    </lineage>
</organism>
<name>A0A4Q7NSK9_9ACTN</name>
<comment type="caution">
    <text evidence="1">The sequence shown here is derived from an EMBL/GenBank/DDBJ whole genome shotgun (WGS) entry which is preliminary data.</text>
</comment>
<gene>
    <name evidence="1" type="ORF">EV189_1870</name>
</gene>
<dbReference type="EMBL" id="SGXD01000002">
    <property type="protein sequence ID" value="RZS90087.1"/>
    <property type="molecule type" value="Genomic_DNA"/>
</dbReference>
<keyword evidence="2" id="KW-1185">Reference proteome</keyword>
<dbReference type="OrthoDB" id="3290158at2"/>
<protein>
    <recommendedName>
        <fullName evidence="3">FhuF-like iron-sulfur protein</fullName>
    </recommendedName>
</protein>
<sequence length="220" mass="22089">MDPAGVAQQLQRLGGFASVELHDADLVPPWLPLSAALDGSALRPRVEATGRALGPSVQPRVAASVAQLGLAARLVTPVVAAAVLGARLQPAGAHWQDVLGGPVPLSLPPDALEPATTDELEAHLVAVVEGPLRALARAVTGAYAVPEQTAAGNTASALAGAAAVVPGAQRWVLAGLGASSLAGTWEARGGRFRRRSCCGVWQAAGGRVHPAALCGDCVLA</sequence>
<dbReference type="Proteomes" id="UP000293638">
    <property type="component" value="Unassembled WGS sequence"/>
</dbReference>